<dbReference type="EMBL" id="ML994613">
    <property type="protein sequence ID" value="KAF2193520.1"/>
    <property type="molecule type" value="Genomic_DNA"/>
</dbReference>
<dbReference type="Proteomes" id="UP000800200">
    <property type="component" value="Unassembled WGS sequence"/>
</dbReference>
<dbReference type="PANTHER" id="PTHR33112:SF12">
    <property type="entry name" value="HETEROKARYON INCOMPATIBILITY DOMAIN-CONTAINING PROTEIN"/>
    <property type="match status" value="1"/>
</dbReference>
<feature type="domain" description="Heterokaryon incompatibility" evidence="2">
    <location>
        <begin position="245"/>
        <end position="381"/>
    </location>
</feature>
<sequence>MWPKLIEDVPLILEAADVVISGPRDNDQDLVPPTANVDEGICFNGVADDAHETFYLSRRVRHHFVKTLRKPYDTAVACVLLRAYLLAPNKFELLSDGTWVQIQWKKAPQLYQELWPGEPIWCPWSEIDGNAESSHDKANGEASSKAAMRDEAPPAAGTINATTEAAEILKRLQSDSSFQLESVKSTISEVDFTYIRQWLSRCEEDVGHNECKASTIQWPNLRGVQFKVIDVYRRCIVNAPDGCSFIVLTYVWGGVDQPKLTGNTKSFMMREGGLDAMWPITPLTIRDAITVCERLGERHLWIDALCIMQDSVHERKLQILRMRQIYSAAKCAIVAVSADTAEVGLLGTALANGLRTCDSVDSLNRLIDSSPWSSRAWCYQEKVLSHHAILFTSGGIYMQCQNGTYDAKGTPLTSCEDNQNLAKFNTVGGMLSVPYGKDLESFISAVEHYSQRKLTKQEDRMDAFQGIFRRYGGILNGKKSSFCCGLPISAFDQTFCWRTRLHNPHLRNKAFPSWSWLGWNDAVSFDRKMIQLGGTSQMIYNSDNWSSDDYAHARQLRKPAQNQVRDGNKFGFPASAGGTFYNDPDRWLCGSVGDLRIAPDFVQSDRSNSLFAVFSTKCKIKYIDKDTAAAPSVPATQQTEEECDLSEHDNHEICEAKTLLGYICLDRKWREKQSKRCVMRFMALAGEKDVKREGQWMITMLMCLQRMEKDGHFWANE</sequence>
<organism evidence="3 4">
    <name type="scientific">Zopfia rhizophila CBS 207.26</name>
    <dbReference type="NCBI Taxonomy" id="1314779"/>
    <lineage>
        <taxon>Eukaryota</taxon>
        <taxon>Fungi</taxon>
        <taxon>Dikarya</taxon>
        <taxon>Ascomycota</taxon>
        <taxon>Pezizomycotina</taxon>
        <taxon>Dothideomycetes</taxon>
        <taxon>Dothideomycetes incertae sedis</taxon>
        <taxon>Zopfiaceae</taxon>
        <taxon>Zopfia</taxon>
    </lineage>
</organism>
<protein>
    <submittedName>
        <fullName evidence="3">HET-domain-containing protein</fullName>
    </submittedName>
</protein>
<name>A0A6A6ETV2_9PEZI</name>
<dbReference type="Pfam" id="PF06985">
    <property type="entry name" value="HET"/>
    <property type="match status" value="1"/>
</dbReference>
<keyword evidence="4" id="KW-1185">Reference proteome</keyword>
<dbReference type="OrthoDB" id="2958217at2759"/>
<proteinExistence type="predicted"/>
<feature type="region of interest" description="Disordered" evidence="1">
    <location>
        <begin position="132"/>
        <end position="151"/>
    </location>
</feature>
<dbReference type="AlphaFoldDB" id="A0A6A6ETV2"/>
<evidence type="ECO:0000313" key="3">
    <source>
        <dbReference type="EMBL" id="KAF2193520.1"/>
    </source>
</evidence>
<dbReference type="InterPro" id="IPR010730">
    <property type="entry name" value="HET"/>
</dbReference>
<gene>
    <name evidence="3" type="ORF">K469DRAFT_618719</name>
</gene>
<dbReference type="PANTHER" id="PTHR33112">
    <property type="entry name" value="DOMAIN PROTEIN, PUTATIVE-RELATED"/>
    <property type="match status" value="1"/>
</dbReference>
<evidence type="ECO:0000259" key="2">
    <source>
        <dbReference type="Pfam" id="PF06985"/>
    </source>
</evidence>
<evidence type="ECO:0000256" key="1">
    <source>
        <dbReference type="SAM" id="MobiDB-lite"/>
    </source>
</evidence>
<reference evidence="3" key="1">
    <citation type="journal article" date="2020" name="Stud. Mycol.">
        <title>101 Dothideomycetes genomes: a test case for predicting lifestyles and emergence of pathogens.</title>
        <authorList>
            <person name="Haridas S."/>
            <person name="Albert R."/>
            <person name="Binder M."/>
            <person name="Bloem J."/>
            <person name="Labutti K."/>
            <person name="Salamov A."/>
            <person name="Andreopoulos B."/>
            <person name="Baker S."/>
            <person name="Barry K."/>
            <person name="Bills G."/>
            <person name="Bluhm B."/>
            <person name="Cannon C."/>
            <person name="Castanera R."/>
            <person name="Culley D."/>
            <person name="Daum C."/>
            <person name="Ezra D."/>
            <person name="Gonzalez J."/>
            <person name="Henrissat B."/>
            <person name="Kuo A."/>
            <person name="Liang C."/>
            <person name="Lipzen A."/>
            <person name="Lutzoni F."/>
            <person name="Magnuson J."/>
            <person name="Mondo S."/>
            <person name="Nolan M."/>
            <person name="Ohm R."/>
            <person name="Pangilinan J."/>
            <person name="Park H.-J."/>
            <person name="Ramirez L."/>
            <person name="Alfaro M."/>
            <person name="Sun H."/>
            <person name="Tritt A."/>
            <person name="Yoshinaga Y."/>
            <person name="Zwiers L.-H."/>
            <person name="Turgeon B."/>
            <person name="Goodwin S."/>
            <person name="Spatafora J."/>
            <person name="Crous P."/>
            <person name="Grigoriev I."/>
        </authorList>
    </citation>
    <scope>NUCLEOTIDE SEQUENCE</scope>
    <source>
        <strain evidence="3">CBS 207.26</strain>
    </source>
</reference>
<evidence type="ECO:0000313" key="4">
    <source>
        <dbReference type="Proteomes" id="UP000800200"/>
    </source>
</evidence>
<accession>A0A6A6ETV2</accession>